<keyword evidence="22" id="KW-0645">Protease</keyword>
<dbReference type="InterPro" id="IPR013755">
    <property type="entry name" value="Flav_gly_cen_dom_subdom1"/>
</dbReference>
<dbReference type="CDD" id="cd17931">
    <property type="entry name" value="DEXHc_viral_Ns3"/>
    <property type="match status" value="1"/>
</dbReference>
<dbReference type="PROSITE" id="PS51528">
    <property type="entry name" value="FLAVIVIRUS_NS3PRO"/>
    <property type="match status" value="1"/>
</dbReference>
<dbReference type="FunFam" id="3.40.50.150:FF:000105">
    <property type="entry name" value="Genome polyprotein"/>
    <property type="match status" value="1"/>
</dbReference>
<comment type="subunit">
    <text evidence="70">Homodimer. Interacts with host SERTAD3; this interaction promotes capsid protein C degradation. Interacts with host CAPRIN1; this interaction is probably linked to the inhibition of stress granules formation by the virus. Interacts with host G3BP1; this interaction is probably linked to the inhibition of stress granules formation by the virus.</text>
</comment>
<keyword evidence="23" id="KW-0808">Transferase</keyword>
<dbReference type="InterPro" id="IPR013756">
    <property type="entry name" value="GlyE_cen_dom_subdom2"/>
</dbReference>
<dbReference type="InterPro" id="IPR009003">
    <property type="entry name" value="Peptidase_S1_PA"/>
</dbReference>
<dbReference type="GO" id="GO:0004483">
    <property type="term" value="F:methyltransferase cap1 activity"/>
    <property type="evidence" value="ECO:0007669"/>
    <property type="project" value="InterPro"/>
</dbReference>
<organismHost>
    <name type="scientific">Macaca mulatta</name>
    <name type="common">Rhesus macaque</name>
    <dbReference type="NCBI Taxonomy" id="9544"/>
</organismHost>
<evidence type="ECO:0000256" key="51">
    <source>
        <dbReference type="ARBA" id="ARBA00023200"/>
    </source>
</evidence>
<evidence type="ECO:0000256" key="55">
    <source>
        <dbReference type="ARBA" id="ARBA00023443"/>
    </source>
</evidence>
<evidence type="ECO:0000256" key="33">
    <source>
        <dbReference type="ARBA" id="ARBA00022830"/>
    </source>
</evidence>
<feature type="transmembrane region" description="Helical" evidence="81">
    <location>
        <begin position="1275"/>
        <end position="1292"/>
    </location>
</feature>
<evidence type="ECO:0000256" key="53">
    <source>
        <dbReference type="ARBA" id="ARBA00023280"/>
    </source>
</evidence>
<dbReference type="CDD" id="cd18806">
    <property type="entry name" value="SF2_C_viral"/>
    <property type="match status" value="1"/>
</dbReference>
<dbReference type="Pfam" id="PF02832">
    <property type="entry name" value="Flavi_glycop_C"/>
    <property type="match status" value="1"/>
</dbReference>
<evidence type="ECO:0000256" key="35">
    <source>
        <dbReference type="ARBA" id="ARBA00022840"/>
    </source>
</evidence>
<dbReference type="PIRSF" id="PIRSF003817">
    <property type="entry name" value="Gen_Poly_FLV"/>
    <property type="match status" value="1"/>
</dbReference>
<feature type="binding site" evidence="78">
    <location>
        <position position="2578"/>
    </location>
    <ligand>
        <name>S-adenosyl-L-methionine</name>
        <dbReference type="ChEBI" id="CHEBI:59789"/>
    </ligand>
</feature>
<dbReference type="GO" id="GO:0003725">
    <property type="term" value="F:double-stranded RNA binding"/>
    <property type="evidence" value="ECO:0007669"/>
    <property type="project" value="InterPro"/>
</dbReference>
<feature type="binding site" evidence="80">
    <location>
        <position position="2965"/>
    </location>
    <ligand>
        <name>Zn(2+)</name>
        <dbReference type="ChEBI" id="CHEBI:29105"/>
        <label>1</label>
    </ligand>
</feature>
<evidence type="ECO:0000256" key="67">
    <source>
        <dbReference type="ARBA" id="ARBA00060220"/>
    </source>
</evidence>
<feature type="domain" description="Helicase C-terminal" evidence="84">
    <location>
        <begin position="1852"/>
        <end position="2015"/>
    </location>
</feature>
<keyword evidence="31" id="KW-0347">Helicase</keyword>
<dbReference type="InterPro" id="IPR002877">
    <property type="entry name" value="RNA_MeTrfase_FtsJ_dom"/>
</dbReference>
<dbReference type="GO" id="GO:0008289">
    <property type="term" value="F:lipid binding"/>
    <property type="evidence" value="ECO:0007669"/>
    <property type="project" value="UniProtKB-ARBA"/>
</dbReference>
<feature type="active site" description="Charge relay system; for serine protease NS3 activity" evidence="77">
    <location>
        <position position="1639"/>
    </location>
</feature>
<feature type="binding site" evidence="80">
    <location>
        <position position="2973"/>
    </location>
    <ligand>
        <name>Zn(2+)</name>
        <dbReference type="ChEBI" id="CHEBI:29105"/>
        <label>1</label>
    </ligand>
</feature>
<dbReference type="InterPro" id="IPR007094">
    <property type="entry name" value="RNA-dir_pol_PSvirus"/>
</dbReference>
<keyword evidence="44" id="KW-0506">mRNA capping</keyword>
<dbReference type="GO" id="GO:0005524">
    <property type="term" value="F:ATP binding"/>
    <property type="evidence" value="ECO:0007669"/>
    <property type="project" value="UniProtKB-KW"/>
</dbReference>
<evidence type="ECO:0000256" key="20">
    <source>
        <dbReference type="ARBA" id="ARBA00022632"/>
    </source>
</evidence>
<feature type="binding site" evidence="78">
    <location>
        <position position="2742"/>
    </location>
    <ligand>
        <name>S-adenosyl-L-methionine</name>
        <dbReference type="ChEBI" id="CHEBI:59789"/>
    </ligand>
</feature>
<comment type="subunit">
    <text evidence="72">Homodimer; in the endoplasmic reticulum and Golgi. Interacts with host TYRO3, AXL and DC-SIGN proteins. Interacts with non-structural protein 2A. Interacts with host HAVCR1; this interaction likely mediates virus attachment to host cell. Interacts with host NCAM1. Interacts with host HSPA5. Interacts with Aedes aegypti SRPN25, APY and venom allergen-1 salivary proteins; the interactions do not affect Zika virus replication in human endothelial cells and keratinocytes.</text>
</comment>
<dbReference type="GO" id="GO:0044220">
    <property type="term" value="C:host cell perinuclear region of cytoplasm"/>
    <property type="evidence" value="ECO:0007669"/>
    <property type="project" value="UniProtKB-SubCell"/>
</dbReference>
<comment type="function">
    <text evidence="65">Prevents premature fusion activity of envelope proteins in trans-Golgi by binding to envelope protein E at pH 6.0. After virion release in extracellular space, gets dissociated from E dimers.</text>
</comment>
<comment type="function">
    <text evidence="61">Plays a role in host immune defense modulation and protection of envelope protein E during virion synthesis. PrM-E cleavage is inefficient, many virions are only partially matured and immature prM-E proteins could play a role in immune evasion. Contributes to fetal microcephaly in humans. Acts as a chaperone for envelope protein E during intracellular virion assembly by masking and inactivating envelope protein E fusion peptide. prM is the only viral peptide matured by host furin in the trans-Golgi network probably to avoid catastrophic activation of the viral fusion activity in acidic Golgi compartment prior to virion release.</text>
</comment>
<evidence type="ECO:0000256" key="25">
    <source>
        <dbReference type="ARBA" id="ARBA00022692"/>
    </source>
</evidence>
<feature type="transmembrane region" description="Helical" evidence="81">
    <location>
        <begin position="748"/>
        <end position="769"/>
    </location>
</feature>
<dbReference type="Pfam" id="PF01005">
    <property type="entry name" value="Flavi_NS2A"/>
    <property type="match status" value="1"/>
</dbReference>
<comment type="function">
    <text evidence="62">Plays a role in the inhibition of host RLR-induced interferon-beta activation by targeting TANK-binding kinase 1/TBK1. In addition, recruits the host deubiquitinase USP8 to cleave 'Lys-11'-linked polyubiquitin chains from caspase-1/CASP1 thus inhibiting its proteasomal degradation. In turn, stabilized CASP1 promotes cleavage of cGAS, which inhibits its ability to recognize mitochondrial DNA release and initiate type I interferon signaling.</text>
</comment>
<keyword evidence="47 81" id="KW-0472">Membrane</keyword>
<keyword evidence="34 80" id="KW-0862">Zinc</keyword>
<keyword evidence="45" id="KW-1072">Activation of host autophagy by virus</keyword>
<dbReference type="GO" id="GO:0039502">
    <property type="term" value="P:symbiont-mediated suppression of host type I interferon-mediated signaling pathway"/>
    <property type="evidence" value="ECO:0007669"/>
    <property type="project" value="UniProtKB-KW"/>
</dbReference>
<evidence type="ECO:0000256" key="24">
    <source>
        <dbReference type="ARBA" id="ARBA00022691"/>
    </source>
</evidence>
<feature type="binding site" evidence="78">
    <location>
        <position position="2609"/>
    </location>
    <ligand>
        <name>S-adenosyl-L-methionine</name>
        <dbReference type="ChEBI" id="CHEBI:59789"/>
    </ligand>
</feature>
<evidence type="ECO:0000256" key="81">
    <source>
        <dbReference type="SAM" id="Phobius"/>
    </source>
</evidence>
<dbReference type="InterPro" id="IPR011998">
    <property type="entry name" value="Flavi_Glycoprot_E_cen/dimer"/>
</dbReference>
<dbReference type="GO" id="GO:0044167">
    <property type="term" value="C:host cell endoplasmic reticulum membrane"/>
    <property type="evidence" value="ECO:0007669"/>
    <property type="project" value="UniProtKB-SubCell"/>
</dbReference>
<evidence type="ECO:0000256" key="27">
    <source>
        <dbReference type="ARBA" id="ARBA00022723"/>
    </source>
</evidence>
<keyword evidence="9" id="KW-0696">RNA-directed RNA polymerase</keyword>
<dbReference type="Gene3D" id="1.10.8.970">
    <property type="entry name" value="Flavivirus envelope glycoprotein M-like"/>
    <property type="match status" value="1"/>
</dbReference>
<keyword evidence="51" id="KW-1035">Host cytoplasm</keyword>
<evidence type="ECO:0000256" key="60">
    <source>
        <dbReference type="ARBA" id="ARBA00047984"/>
    </source>
</evidence>
<comment type="function">
    <text evidence="1">Functions as a signal peptide for NS4B and is required for the interferon antagonism activity of the latter.</text>
</comment>
<evidence type="ECO:0000256" key="37">
    <source>
        <dbReference type="ARBA" id="ARBA00022844"/>
    </source>
</evidence>
<dbReference type="CDD" id="cd12149">
    <property type="entry name" value="Flavi_E_C"/>
    <property type="match status" value="1"/>
</dbReference>
<comment type="function">
    <text evidence="63">Plays a role in virus budding by binding to the cell membrane and gathering the viral RNA into a nucleocapsid that forms the core of the mature virus particle. During virus entry, may induce genome penetration into the host cytoplasm after hemifusion induced by the surface proteins. Can migrate to the cell nucleus where it modulates host functions. Inhibits the integrated stress response (ISR) in the infected cell.</text>
</comment>
<feature type="domain" description="RdRp catalytic" evidence="82">
    <location>
        <begin position="3051"/>
        <end position="3201"/>
    </location>
</feature>
<evidence type="ECO:0000256" key="6">
    <source>
        <dbReference type="ARBA" id="ARBA00004461"/>
    </source>
</evidence>
<dbReference type="InterPro" id="IPR014756">
    <property type="entry name" value="Ig_E-set"/>
</dbReference>
<dbReference type="InterPro" id="IPR001157">
    <property type="entry name" value="Flavi_NS1"/>
</dbReference>
<dbReference type="InterPro" id="IPR014001">
    <property type="entry name" value="Helicase_ATP-bd"/>
</dbReference>
<dbReference type="GO" id="GO:0039694">
    <property type="term" value="P:viral RNA genome replication"/>
    <property type="evidence" value="ECO:0007669"/>
    <property type="project" value="InterPro"/>
</dbReference>
<dbReference type="InterPro" id="IPR001850">
    <property type="entry name" value="Flavi_NS3_S7"/>
</dbReference>
<comment type="function">
    <text evidence="66">Required cofactor for the serine protease function of NS3.</text>
</comment>
<dbReference type="Pfam" id="PF21659">
    <property type="entry name" value="Flavi_E_stem"/>
    <property type="match status" value="1"/>
</dbReference>
<dbReference type="CDD" id="cd23204">
    <property type="entry name" value="Flavivirus_RdRp"/>
    <property type="match status" value="1"/>
</dbReference>
<comment type="subunit">
    <text evidence="69">Homodimer; Homohexamer when secreted. Interacts with host TBK1. Interacts with host USP8. Interacts with envelope protein E.</text>
</comment>
<feature type="transmembrane region" description="Helical" evidence="81">
    <location>
        <begin position="2444"/>
        <end position="2464"/>
    </location>
</feature>
<evidence type="ECO:0000256" key="14">
    <source>
        <dbReference type="ARBA" id="ARBA00022553"/>
    </source>
</evidence>
<dbReference type="InterPro" id="IPR037172">
    <property type="entry name" value="Flavi_capsidC_sf"/>
</dbReference>
<evidence type="ECO:0000256" key="19">
    <source>
        <dbReference type="ARBA" id="ARBA00022603"/>
    </source>
</evidence>
<dbReference type="SUPFAM" id="SSF101257">
    <property type="entry name" value="Flavivirus capsid protein C"/>
    <property type="match status" value="1"/>
</dbReference>
<dbReference type="InterPro" id="IPR000404">
    <property type="entry name" value="Flavi_NS4A"/>
</dbReference>
<comment type="subunit">
    <text evidence="74">Interacts with serine protease NS3. Interacts with NS1.</text>
</comment>
<keyword evidence="54" id="KW-1160">Virus entry into host cell</keyword>
<evidence type="ECO:0000256" key="46">
    <source>
        <dbReference type="ARBA" id="ARBA00023134"/>
    </source>
</evidence>
<keyword evidence="26" id="KW-0548">Nucleotidyltransferase</keyword>
<dbReference type="CDD" id="cd20761">
    <property type="entry name" value="capping_2-OMTase_Flaviviridae"/>
    <property type="match status" value="1"/>
</dbReference>
<feature type="active site" description="Charge relay system; for serine protease NS3 activity" evidence="77">
    <location>
        <position position="1555"/>
    </location>
</feature>
<keyword evidence="52" id="KW-0922">Interferon antiviral system evasion</keyword>
<dbReference type="Gene3D" id="1.20.1280.260">
    <property type="match status" value="1"/>
</dbReference>
<feature type="binding site" evidence="78">
    <location>
        <position position="2608"/>
    </location>
    <ligand>
        <name>S-adenosyl-L-methionine</name>
        <dbReference type="ChEBI" id="CHEBI:59789"/>
    </ligand>
</feature>
<evidence type="ECO:0000256" key="79">
    <source>
        <dbReference type="PIRSR" id="PIRSR003817-3"/>
    </source>
</evidence>
<comment type="subcellular location">
    <subcellularLocation>
        <location evidence="5">Host cytoplasm</location>
        <location evidence="5">Host perinuclear region</location>
    </subcellularLocation>
    <subcellularLocation>
        <location evidence="3">Host endoplasmic reticulum membrane</location>
        <topology evidence="3">Multi-pass membrane protein</topology>
    </subcellularLocation>
    <subcellularLocation>
        <location evidence="6">Host endoplasmic reticulum membrane</location>
        <topology evidence="6">Peripheral membrane protein</topology>
        <orientation evidence="6">Cytoplasmic side</orientation>
    </subcellularLocation>
    <subcellularLocation>
        <location evidence="55">Host endoplasmic reticulum membrane</location>
        <topology evidence="55">Peripheral membrane protein</topology>
        <orientation evidence="55">Lumenal side</orientation>
    </subcellularLocation>
    <subcellularLocation>
        <location evidence="2">Host nucleus</location>
    </subcellularLocation>
    <subcellularLocation>
        <location evidence="7">Secreted</location>
    </subcellularLocation>
    <subcellularLocation>
        <location evidence="4">Virion membrane</location>
        <topology evidence="4">Multi-pass membrane protein</topology>
    </subcellularLocation>
</comment>
<dbReference type="InterPro" id="IPR000069">
    <property type="entry name" value="Env_glycoprot_M_flavivir"/>
</dbReference>
<feature type="transmembrane region" description="Helical" evidence="81">
    <location>
        <begin position="2375"/>
        <end position="2394"/>
    </location>
</feature>
<comment type="subunit">
    <text evidence="71">Interacts with the structural protein prM/E complex, and the NS2B/NS3 protease complex.</text>
</comment>
<dbReference type="Pfam" id="PF01002">
    <property type="entry name" value="Flavi_NS2B"/>
    <property type="match status" value="1"/>
</dbReference>
<evidence type="ECO:0000256" key="15">
    <source>
        <dbReference type="ARBA" id="ARBA00022561"/>
    </source>
</evidence>
<dbReference type="FunFam" id="2.60.260.50:FF:000001">
    <property type="entry name" value="Genome polyprotein"/>
    <property type="match status" value="1"/>
</dbReference>
<dbReference type="InterPro" id="IPR002535">
    <property type="entry name" value="Flavi_propep"/>
</dbReference>
<feature type="disulfide bond" evidence="79">
    <location>
        <begin position="295"/>
        <end position="322"/>
    </location>
</feature>
<protein>
    <recommendedName>
        <fullName evidence="8">Genome polyprotein</fullName>
    </recommendedName>
</protein>
<feature type="disulfide bond" evidence="79">
    <location>
        <begin position="482"/>
        <end position="583"/>
    </location>
</feature>
<evidence type="ECO:0000256" key="71">
    <source>
        <dbReference type="ARBA" id="ARBA00063330"/>
    </source>
</evidence>
<dbReference type="Pfam" id="PF01570">
    <property type="entry name" value="Flavi_propep"/>
    <property type="match status" value="1"/>
</dbReference>
<evidence type="ECO:0000256" key="17">
    <source>
        <dbReference type="ARBA" id="ARBA00022581"/>
    </source>
</evidence>
<dbReference type="InterPro" id="IPR014412">
    <property type="entry name" value="Gen_Poly_FLV"/>
</dbReference>
<feature type="domain" description="Flavivirus NS2B" evidence="85">
    <location>
        <begin position="1375"/>
        <end position="1504"/>
    </location>
</feature>
<keyword evidence="24" id="KW-0949">S-adenosyl-L-methionine</keyword>
<comment type="subunit">
    <text evidence="75">Forms heterodimers with envelope protein E in the endoplasmic reticulum and Golgi. Interacts with non-structural protein 2A.</text>
</comment>
<dbReference type="FunFam" id="2.40.10.120:FF:000006">
    <property type="entry name" value="Genome polyprotein"/>
    <property type="match status" value="1"/>
</dbReference>
<name>A0A1D6XWI9_ZIKV</name>
<dbReference type="FunFam" id="1.10.10.930:FF:000001">
    <property type="entry name" value="Genome polyprotein"/>
    <property type="match status" value="1"/>
</dbReference>
<evidence type="ECO:0000256" key="74">
    <source>
        <dbReference type="ARBA" id="ARBA00065713"/>
    </source>
</evidence>
<evidence type="ECO:0000259" key="85">
    <source>
        <dbReference type="PROSITE" id="PS51527"/>
    </source>
</evidence>
<feature type="transmembrane region" description="Helical" evidence="81">
    <location>
        <begin position="1402"/>
        <end position="1419"/>
    </location>
</feature>
<dbReference type="InterPro" id="IPR027287">
    <property type="entry name" value="Flavi_E_Ig-like"/>
</dbReference>
<comment type="function">
    <text evidence="58">Inhibits RNA silencing by interfering with host Dicer.</text>
</comment>
<feature type="transmembrane region" description="Helical" evidence="81">
    <location>
        <begin position="1345"/>
        <end position="1368"/>
    </location>
</feature>
<feature type="transmembrane region" description="Helical" evidence="81">
    <location>
        <begin position="2336"/>
        <end position="2355"/>
    </location>
</feature>
<dbReference type="CDD" id="cd17038">
    <property type="entry name" value="Flavi_M"/>
    <property type="match status" value="1"/>
</dbReference>
<dbReference type="InterPro" id="IPR029063">
    <property type="entry name" value="SAM-dependent_MTases_sf"/>
</dbReference>
<dbReference type="PROSITE" id="PS51192">
    <property type="entry name" value="HELICASE_ATP_BIND_1"/>
    <property type="match status" value="1"/>
</dbReference>
<evidence type="ECO:0000256" key="73">
    <source>
        <dbReference type="ARBA" id="ARBA00064842"/>
    </source>
</evidence>
<evidence type="ECO:0000256" key="62">
    <source>
        <dbReference type="ARBA" id="ARBA00053213"/>
    </source>
</evidence>
<reference evidence="88" key="1">
    <citation type="submission" date="2015-05" db="EMBL/GenBank/DDBJ databases">
        <title>Emergence of Zika virus in Brazil: Detection of Asian genotype.</title>
        <authorList>
            <person name="Nunes M.R.T."/>
            <person name="Vianez Junior J.L.D.S.G."/>
            <person name="Rodrigues S.G."/>
        </authorList>
    </citation>
    <scope>NUCLEOTIDE SEQUENCE</scope>
    <source>
        <strain evidence="88">17829</strain>
    </source>
</reference>
<feature type="disulfide bond" evidence="79">
    <location>
        <begin position="600"/>
        <end position="631"/>
    </location>
</feature>
<dbReference type="GO" id="GO:0005525">
    <property type="term" value="F:GTP binding"/>
    <property type="evidence" value="ECO:0007669"/>
    <property type="project" value="UniProtKB-KW"/>
</dbReference>
<evidence type="ECO:0000256" key="44">
    <source>
        <dbReference type="ARBA" id="ARBA00023042"/>
    </source>
</evidence>
<dbReference type="PROSITE" id="PS51194">
    <property type="entry name" value="HELICASE_CTER"/>
    <property type="match status" value="1"/>
</dbReference>
<dbReference type="Gene3D" id="2.40.10.120">
    <property type="match status" value="2"/>
</dbReference>
<evidence type="ECO:0000256" key="16">
    <source>
        <dbReference type="ARBA" id="ARBA00022562"/>
    </source>
</evidence>
<evidence type="ECO:0000256" key="52">
    <source>
        <dbReference type="ARBA" id="ARBA00023258"/>
    </source>
</evidence>
<proteinExistence type="predicted"/>
<dbReference type="GO" id="GO:0042025">
    <property type="term" value="C:host cell nucleus"/>
    <property type="evidence" value="ECO:0007669"/>
    <property type="project" value="UniProtKB-SubCell"/>
</dbReference>
<keyword evidence="21" id="KW-0507">mRNA processing</keyword>
<dbReference type="Pfam" id="PF01349">
    <property type="entry name" value="Flavi_NS4B"/>
    <property type="match status" value="1"/>
</dbReference>
<dbReference type="FunFam" id="3.40.50.300:FF:000763">
    <property type="entry name" value="Genome polyprotein"/>
    <property type="match status" value="1"/>
</dbReference>
<evidence type="ECO:0000256" key="39">
    <source>
        <dbReference type="ARBA" id="ARBA00022883"/>
    </source>
</evidence>
<dbReference type="GO" id="GO:0003968">
    <property type="term" value="F:RNA-directed RNA polymerase activity"/>
    <property type="evidence" value="ECO:0007669"/>
    <property type="project" value="UniProtKB-KW"/>
</dbReference>
<dbReference type="GO" id="GO:0052170">
    <property type="term" value="P:symbiont-mediated suppression of host innate immune response"/>
    <property type="evidence" value="ECO:0007669"/>
    <property type="project" value="UniProtKB-KW"/>
</dbReference>
<dbReference type="Pfam" id="PF20907">
    <property type="entry name" value="Flav_NS3-hel_C"/>
    <property type="match status" value="1"/>
</dbReference>
<evidence type="ECO:0000256" key="65">
    <source>
        <dbReference type="ARBA" id="ARBA00054739"/>
    </source>
</evidence>
<evidence type="ECO:0000256" key="58">
    <source>
        <dbReference type="ARBA" id="ARBA00035616"/>
    </source>
</evidence>
<dbReference type="GO" id="GO:0006508">
    <property type="term" value="P:proteolysis"/>
    <property type="evidence" value="ECO:0007669"/>
    <property type="project" value="UniProtKB-KW"/>
</dbReference>
<dbReference type="InterPro" id="IPR026490">
    <property type="entry name" value="mRNA_cap_0/1_MeTrfase"/>
</dbReference>
<dbReference type="InterPro" id="IPR038302">
    <property type="entry name" value="Env_glycoprot_M_sf_flavivir"/>
</dbReference>
<dbReference type="InterPro" id="IPR026470">
    <property type="entry name" value="Flavi_E_Stem/Anchor_dom"/>
</dbReference>
<evidence type="ECO:0000256" key="47">
    <source>
        <dbReference type="ARBA" id="ARBA00023136"/>
    </source>
</evidence>
<evidence type="ECO:0000256" key="77">
    <source>
        <dbReference type="PIRSR" id="PIRSR003817-1"/>
    </source>
</evidence>
<dbReference type="Pfam" id="PF01350">
    <property type="entry name" value="Flavi_NS4A"/>
    <property type="match status" value="1"/>
</dbReference>
<evidence type="ECO:0000256" key="75">
    <source>
        <dbReference type="ARBA" id="ARBA00065740"/>
    </source>
</evidence>
<keyword evidence="39" id="KW-1106">Inhibition of host STAT2 by virus</keyword>
<keyword evidence="10" id="KW-1017">Isopeptide bond</keyword>
<feature type="domain" description="Peptidase S7" evidence="86">
    <location>
        <begin position="1505"/>
        <end position="1682"/>
    </location>
</feature>
<dbReference type="InterPro" id="IPR000752">
    <property type="entry name" value="Flavi_NS2A"/>
</dbReference>
<keyword evidence="53" id="KW-0899">Viral immunoevasion</keyword>
<dbReference type="SUPFAM" id="SSF53335">
    <property type="entry name" value="S-adenosyl-L-methionine-dependent methyltransferases"/>
    <property type="match status" value="1"/>
</dbReference>
<dbReference type="SUPFAM" id="SSF56983">
    <property type="entry name" value="Viral glycoprotein, central and dimerisation domains"/>
    <property type="match status" value="1"/>
</dbReference>
<evidence type="ECO:0000256" key="48">
    <source>
        <dbReference type="ARBA" id="ARBA00023157"/>
    </source>
</evidence>
<keyword evidence="40" id="KW-0694">RNA-binding</keyword>
<keyword evidence="13" id="KW-0964">Secreted</keyword>
<keyword evidence="27 80" id="KW-0479">Metal-binding</keyword>
<dbReference type="NCBIfam" id="TIGR04240">
    <property type="entry name" value="flavi_E_stem"/>
    <property type="match status" value="1"/>
</dbReference>
<dbReference type="GO" id="GO:0004252">
    <property type="term" value="F:serine-type endopeptidase activity"/>
    <property type="evidence" value="ECO:0007669"/>
    <property type="project" value="InterPro"/>
</dbReference>
<dbReference type="FunFam" id="2.60.40.350:FF:000001">
    <property type="entry name" value="Envelope glycoprotein"/>
    <property type="match status" value="1"/>
</dbReference>
<keyword evidence="50" id="KW-1038">Host endoplasmic reticulum</keyword>
<evidence type="ECO:0000256" key="4">
    <source>
        <dbReference type="ARBA" id="ARBA00004385"/>
    </source>
</evidence>
<dbReference type="InterPro" id="IPR038688">
    <property type="entry name" value="Flavi_propep_sf"/>
</dbReference>
<dbReference type="SUPFAM" id="SSF50494">
    <property type="entry name" value="Trypsin-like serine proteases"/>
    <property type="match status" value="1"/>
</dbReference>
<evidence type="ECO:0000256" key="36">
    <source>
        <dbReference type="ARBA" id="ARBA00022843"/>
    </source>
</evidence>
<dbReference type="InterPro" id="IPR043502">
    <property type="entry name" value="DNA/RNA_pol_sf"/>
</dbReference>
<evidence type="ECO:0000256" key="78">
    <source>
        <dbReference type="PIRSR" id="PIRSR003817-2"/>
    </source>
</evidence>
<evidence type="ECO:0000256" key="22">
    <source>
        <dbReference type="ARBA" id="ARBA00022670"/>
    </source>
</evidence>
<comment type="function">
    <text evidence="57">May play a role in virus budding. Exerts cytotoxic effects by activating a mitochondrial apoptotic pathway through M ectodomain. May display a viroporin activity.</text>
</comment>
<dbReference type="GO" id="GO:0019062">
    <property type="term" value="P:virion attachment to host cell"/>
    <property type="evidence" value="ECO:0007669"/>
    <property type="project" value="UniProtKB-KW"/>
</dbReference>
<dbReference type="GO" id="GO:0005576">
    <property type="term" value="C:extracellular region"/>
    <property type="evidence" value="ECO:0007669"/>
    <property type="project" value="UniProtKB-SubCell"/>
</dbReference>
<dbReference type="Gene3D" id="3.30.70.2840">
    <property type="entry name" value="Flavivirus RNA-directed RNA polymerase, thumb domain"/>
    <property type="match status" value="3"/>
</dbReference>
<evidence type="ECO:0000256" key="56">
    <source>
        <dbReference type="ARBA" id="ARBA00024468"/>
    </source>
</evidence>
<keyword evidence="32" id="KW-0720">Serine protease</keyword>
<evidence type="ECO:0000256" key="9">
    <source>
        <dbReference type="ARBA" id="ARBA00022484"/>
    </source>
</evidence>
<dbReference type="InterPro" id="IPR027417">
    <property type="entry name" value="P-loop_NTPase"/>
</dbReference>
<dbReference type="InterPro" id="IPR046811">
    <property type="entry name" value="Flavi_NS5_thumb"/>
</dbReference>
<evidence type="ECO:0000256" key="45">
    <source>
        <dbReference type="ARBA" id="ARBA00023050"/>
    </source>
</evidence>
<feature type="disulfide bond" evidence="79">
    <location>
        <begin position="352"/>
        <end position="408"/>
    </location>
</feature>
<dbReference type="GO" id="GO:0017111">
    <property type="term" value="F:ribonucleoside triphosphate phosphatase activity"/>
    <property type="evidence" value="ECO:0007669"/>
    <property type="project" value="UniProtKB-EC"/>
</dbReference>
<dbReference type="Gene3D" id="3.30.67.10">
    <property type="entry name" value="Viral Envelope Glycoprotein, domain 2"/>
    <property type="match status" value="1"/>
</dbReference>
<evidence type="ECO:0000259" key="83">
    <source>
        <dbReference type="PROSITE" id="PS51192"/>
    </source>
</evidence>
<evidence type="ECO:0000256" key="40">
    <source>
        <dbReference type="ARBA" id="ARBA00022884"/>
    </source>
</evidence>
<evidence type="ECO:0000256" key="32">
    <source>
        <dbReference type="ARBA" id="ARBA00022825"/>
    </source>
</evidence>
<evidence type="ECO:0000256" key="10">
    <source>
        <dbReference type="ARBA" id="ARBA00022499"/>
    </source>
</evidence>
<dbReference type="FunFam" id="3.30.70.2840:FF:000002">
    <property type="entry name" value="Genome polyprotein"/>
    <property type="match status" value="1"/>
</dbReference>
<feature type="transmembrane region" description="Helical" evidence="81">
    <location>
        <begin position="2255"/>
        <end position="2277"/>
    </location>
</feature>
<dbReference type="SUPFAM" id="SSF81296">
    <property type="entry name" value="E set domains"/>
    <property type="match status" value="1"/>
</dbReference>
<feature type="transmembrane region" description="Helical" evidence="81">
    <location>
        <begin position="775"/>
        <end position="800"/>
    </location>
</feature>
<dbReference type="Gene3D" id="2.60.40.350">
    <property type="match status" value="1"/>
</dbReference>
<feature type="transmembrane region" description="Helical" evidence="81">
    <location>
        <begin position="2201"/>
        <end position="2218"/>
    </location>
</feature>
<dbReference type="GO" id="GO:0039520">
    <property type="term" value="P:symbiont-mediated activation of host autophagy"/>
    <property type="evidence" value="ECO:0007669"/>
    <property type="project" value="UniProtKB-KW"/>
</dbReference>
<evidence type="ECO:0000256" key="18">
    <source>
        <dbReference type="ARBA" id="ARBA00022595"/>
    </source>
</evidence>
<keyword evidence="28" id="KW-0547">Nucleotide-binding</keyword>
<evidence type="ECO:0000256" key="43">
    <source>
        <dbReference type="ARBA" id="ARBA00022990"/>
    </source>
</evidence>
<evidence type="ECO:0000256" key="69">
    <source>
        <dbReference type="ARBA" id="ARBA00062141"/>
    </source>
</evidence>
<keyword evidence="48 79" id="KW-1015">Disulfide bond</keyword>
<comment type="catalytic activity">
    <reaction evidence="56">
        <text>Selective hydrolysis of -Xaa-Xaa-|-Yaa- bonds in which each of the Xaa can be either Arg or Lys and Yaa can be either Ser or Ala.</text>
        <dbReference type="EC" id="3.4.21.91"/>
    </reaction>
</comment>
<dbReference type="Pfam" id="PF00949">
    <property type="entry name" value="Peptidase_S7"/>
    <property type="match status" value="1"/>
</dbReference>
<keyword evidence="41" id="KW-0693">Viral RNA replication</keyword>
<evidence type="ECO:0000256" key="68">
    <source>
        <dbReference type="ARBA" id="ARBA00061840"/>
    </source>
</evidence>
<feature type="transmembrane region" description="Helical" evidence="81">
    <location>
        <begin position="2308"/>
        <end position="2329"/>
    </location>
</feature>
<dbReference type="EMBL" id="KR872956">
    <property type="protein sequence ID" value="ALL27019.1"/>
    <property type="molecule type" value="Genomic_RNA"/>
</dbReference>
<evidence type="ECO:0000256" key="61">
    <source>
        <dbReference type="ARBA" id="ARBA00053204"/>
    </source>
</evidence>
<keyword evidence="43" id="KW-0007">Acetylation</keyword>
<dbReference type="FunFam" id="1.20.1280.260:FF:000001">
    <property type="entry name" value="Envelope glycoprotein"/>
    <property type="match status" value="1"/>
</dbReference>
<dbReference type="PROSITE" id="PS50507">
    <property type="entry name" value="RDRP_SSRNA_POS"/>
    <property type="match status" value="1"/>
</dbReference>
<evidence type="ECO:0000256" key="49">
    <source>
        <dbReference type="ARBA" id="ARBA00023180"/>
    </source>
</evidence>
<feature type="transmembrane region" description="Helical" evidence="81">
    <location>
        <begin position="1380"/>
        <end position="1396"/>
    </location>
</feature>
<feature type="binding site" evidence="80">
    <location>
        <position position="3236"/>
    </location>
    <ligand>
        <name>Zn(2+)</name>
        <dbReference type="ChEBI" id="CHEBI:29105"/>
        <label>2</label>
    </ligand>
</feature>
<dbReference type="PROSITE" id="PS51591">
    <property type="entry name" value="RNA_CAP01_NS5_MT"/>
    <property type="match status" value="1"/>
</dbReference>
<keyword evidence="11" id="KW-1168">Fusion of virus membrane with host membrane</keyword>
<dbReference type="Pfam" id="PF00869">
    <property type="entry name" value="Flavi_glycoprot"/>
    <property type="match status" value="1"/>
</dbReference>
<evidence type="ECO:0000256" key="80">
    <source>
        <dbReference type="PIRSR" id="PIRSR003817-4"/>
    </source>
</evidence>
<comment type="catalytic activity">
    <reaction evidence="60">
        <text>ATP + H2O = ADP + phosphate + H(+)</text>
        <dbReference type="Rhea" id="RHEA:13065"/>
        <dbReference type="ChEBI" id="CHEBI:15377"/>
        <dbReference type="ChEBI" id="CHEBI:15378"/>
        <dbReference type="ChEBI" id="CHEBI:30616"/>
        <dbReference type="ChEBI" id="CHEBI:43474"/>
        <dbReference type="ChEBI" id="CHEBI:456216"/>
        <dbReference type="EC" id="3.6.4.13"/>
    </reaction>
</comment>
<feature type="transmembrane region" description="Helical" evidence="81">
    <location>
        <begin position="1475"/>
        <end position="1498"/>
    </location>
</feature>
<evidence type="ECO:0000256" key="70">
    <source>
        <dbReference type="ARBA" id="ARBA00062625"/>
    </source>
</evidence>
<dbReference type="FunFam" id="1.10.8.970:FF:000001">
    <property type="entry name" value="Genome polyprotein"/>
    <property type="match status" value="1"/>
</dbReference>
<dbReference type="InterPro" id="IPR001122">
    <property type="entry name" value="Flavi_capsidC"/>
</dbReference>
<dbReference type="Gene3D" id="1.10.260.90">
    <property type="match status" value="1"/>
</dbReference>
<dbReference type="GO" id="GO:0004482">
    <property type="term" value="F:mRNA 5'-cap (guanine-N7-)-methyltransferase activity"/>
    <property type="evidence" value="ECO:0007669"/>
    <property type="project" value="InterPro"/>
</dbReference>
<dbReference type="InterPro" id="IPR001650">
    <property type="entry name" value="Helicase_C-like"/>
</dbReference>
<evidence type="ECO:0000259" key="84">
    <source>
        <dbReference type="PROSITE" id="PS51194"/>
    </source>
</evidence>
<feature type="disulfide bond" evidence="79">
    <location>
        <begin position="384"/>
        <end position="413"/>
    </location>
</feature>
<feature type="transmembrane region" description="Helical" evidence="81">
    <location>
        <begin position="2224"/>
        <end position="2243"/>
    </location>
</feature>
<dbReference type="Gene3D" id="2.60.98.10">
    <property type="entry name" value="Tick-borne Encephalitis virus Glycoprotein, domain 1"/>
    <property type="match status" value="1"/>
</dbReference>
<keyword evidence="18" id="KW-1162">Viral penetration into host cytoplasm</keyword>
<evidence type="ECO:0000256" key="34">
    <source>
        <dbReference type="ARBA" id="ARBA00022833"/>
    </source>
</evidence>
<dbReference type="InterPro" id="IPR000487">
    <property type="entry name" value="Flavi_NS2B"/>
</dbReference>
<evidence type="ECO:0000256" key="54">
    <source>
        <dbReference type="ARBA" id="ARBA00023296"/>
    </source>
</evidence>
<evidence type="ECO:0000256" key="66">
    <source>
        <dbReference type="ARBA" id="ARBA00056013"/>
    </source>
</evidence>
<dbReference type="GO" id="GO:0005198">
    <property type="term" value="F:structural molecule activity"/>
    <property type="evidence" value="ECO:0007669"/>
    <property type="project" value="InterPro"/>
</dbReference>
<evidence type="ECO:0000256" key="31">
    <source>
        <dbReference type="ARBA" id="ARBA00022806"/>
    </source>
</evidence>
<evidence type="ECO:0000259" key="86">
    <source>
        <dbReference type="PROSITE" id="PS51528"/>
    </source>
</evidence>
<feature type="domain" description="Helicase ATP-binding" evidence="83">
    <location>
        <begin position="1685"/>
        <end position="1841"/>
    </location>
</feature>
<accession>A0A1D6XWI9</accession>
<dbReference type="Pfam" id="PF00948">
    <property type="entry name" value="Flavi_NS1"/>
    <property type="match status" value="1"/>
</dbReference>
<evidence type="ECO:0000256" key="50">
    <source>
        <dbReference type="ARBA" id="ARBA00023184"/>
    </source>
</evidence>
<evidence type="ECO:0000256" key="12">
    <source>
        <dbReference type="ARBA" id="ARBA00022510"/>
    </source>
</evidence>
<dbReference type="PROSITE" id="PS51527">
    <property type="entry name" value="FLAVIVIRUS_NS2B"/>
    <property type="match status" value="1"/>
</dbReference>
<organismHost>
    <name type="scientific">Aedes aegypti</name>
    <name type="common">Yellowfever mosquito</name>
    <name type="synonym">Culex aegypti</name>
    <dbReference type="NCBI Taxonomy" id="7159"/>
</organismHost>
<feature type="active site" description="Charge relay system; for serine protease NS3 activity" evidence="77">
    <location>
        <position position="1579"/>
    </location>
</feature>
<comment type="catalytic activity">
    <reaction evidence="59">
        <text>a ribonucleoside 5'-triphosphate + H2O = a ribonucleoside 5'-diphosphate + phosphate + H(+)</text>
        <dbReference type="Rhea" id="RHEA:23680"/>
        <dbReference type="ChEBI" id="CHEBI:15377"/>
        <dbReference type="ChEBI" id="CHEBI:15378"/>
        <dbReference type="ChEBI" id="CHEBI:43474"/>
        <dbReference type="ChEBI" id="CHEBI:57930"/>
        <dbReference type="ChEBI" id="CHEBI:61557"/>
        <dbReference type="EC" id="3.6.1.15"/>
    </reaction>
</comment>
<evidence type="ECO:0000256" key="38">
    <source>
        <dbReference type="ARBA" id="ARBA00022870"/>
    </source>
</evidence>
<keyword evidence="29" id="KW-0378">Hydrolase</keyword>
<dbReference type="Pfam" id="PF01003">
    <property type="entry name" value="Flavi_capsid"/>
    <property type="match status" value="1"/>
</dbReference>
<keyword evidence="15" id="KW-0167">Capsid protein</keyword>
<keyword evidence="38" id="KW-1043">Host membrane</keyword>
<evidence type="ECO:0000256" key="3">
    <source>
        <dbReference type="ARBA" id="ARBA00004153"/>
    </source>
</evidence>
<dbReference type="SMR" id="A0A1D6XWI9"/>
<comment type="function">
    <text evidence="67">Induces the formation of ER-derived membrane vesicles where the viral replication takes place. Also plays a role in the inhibition of host RLR-induced interferon-beta production at TANK-binding kinase 1/TBK1 level. Cooperatively with NS4A suppresses the Akt-mTOR pathway and leads to cellular dysregulation.</text>
</comment>
<dbReference type="GO" id="GO:0003724">
    <property type="term" value="F:RNA helicase activity"/>
    <property type="evidence" value="ECO:0007669"/>
    <property type="project" value="UniProtKB-EC"/>
</dbReference>
<evidence type="ECO:0000256" key="76">
    <source>
        <dbReference type="ARBA" id="ARBA00066001"/>
    </source>
</evidence>
<dbReference type="FunFam" id="2.40.10.120:FF:000005">
    <property type="entry name" value="Genome polyprotein"/>
    <property type="match status" value="1"/>
</dbReference>
<keyword evidence="12" id="KW-1170">Fusion of virus membrane with host endosomal membrane</keyword>
<dbReference type="Gene3D" id="3.30.387.10">
    <property type="entry name" value="Viral Envelope Glycoprotein, domain 3"/>
    <property type="match status" value="1"/>
</dbReference>
<keyword evidence="17" id="KW-0945">Host-virus interaction</keyword>
<sequence>MVMKNPKKKSGGFRIVNMLKRGVARVSPFGGLKRLPAGLLLGHGPIRMVLAILAFLRFTAIKPSLGLINRWGSVGKKEAMEIIKKFKKDLAAMLRIINARKEKKRRGADTSVGIVGLLLTTAMAAEVTRRGSAYYMYLDRNDAGEAISFPTTLGMNKCYIQIMDLGHMCDATMSYECPMLDEGVEPDDVDCWCNTTSTWVVYGTCHHKKGEARRSRRAVTLPSHSTRKLQTRSQTWLESREYTKHLIRVENWIFRNPGFALAAAAIAWLLGSSTSQKVIYLVMILLIAPAYSIRCIGVSNRDFVEGMSGGTWVDIVLEHGGCVTVMAQDKPTVDIELVTTTVSNMAEVRSYCYEASISDMASDSRCPTQGEAYLDKQSDTQYVCKRTLVDRGWGNGCGLFGKGSLVTCAKFACSKKMTGKSIQPENLEYRIMLSVHGSQHSGMIVNDTGHETDENRAKVEITPNSPRAEATLGGFGSLGLDCEPRTGLDFSDLYYLTMNNKHWLVHKEWFHDIPLPWHAGADTGTPHWNNKEALVEFKDAHAKRQTVVVLGSQEGAVHTALAGALEAEMDGAKGRLSSGHLKCRLKMDKLRLKGVSYSLCTAAFTFTKIPAETLHGTVTVEVQYAGTDGPCKVPAQMAVDMQTLTPVGRLITANPVITESTENSKMMLELDPPFGDSYIVIGVGEKKITHHWHRSGSTIGKAFEATVRGAKRMAVLGDTAWDFGSVGGALNSLGKGIHQIFGAAFKSLFGGMSWFSQILIGTLLMWLGLNTKNGSISLMCLALGGVLIFLSTAVSADVGCSVDFSKKETRCGTGVFVYNDVEAWRDRYKYHPDSPRRLAAAVKQAWEDGICGISSVSRMENIMWRSVEGELNAILEENGVQLTVVVGSVKNPMWRGPQRLPVPVNELPHGWKAWGKSHFVRAAKTNNSFVVDGDTLKECPLKHRAWNSFLVEDHGFGVFHTSVWLKVREDYSLECDPAVIGTAVKGKEAVHSDLGYWIESEKNDTWRLKRAHLIEMKTCEWPKSHTLWTDGIEESDLIIPKSLAGPLSHHNTREGYRTQMKGPWHSEELEIRFEECPGTKVHVEETCGTRGPSLRSTTASGRVIEEWCCRECTMPPLSFRAKDGCWYGMEIRPRKEPESNLVRSMVTAGSTDHMDHFSLGVLVILLMVQEGLKKRMTTKIIISTSMAVLVAMILGGFSMSDLAKLAILMGATFAEMNTGGDVAHLALIAAFKVRPALLVSFIFRANWTPRESMLLALASCLLQTAISALEGDLMVLINGFALAWLAIRAMVVPRTDNITLAILAALTPLARGTLLVAWRAGLATCGGFMLLSLKGKGSVKKNLPFVMALGLTAVRLVDPINVVGLLLLTRSGKRSWPPSEVLTAVGLICALAGGFAKADIEMAGPMAAVGLLIVSYVVSGKSVDMYIERAGDITWEKDAEVTGNSPRLDVALDESGDFSLVEDDGPPMREIILKVVLMTICGMNPIAIPFAAGAWYVYVKTGKRSGALWDVPAPKEVKKGETTDGVYRVMTRRLLGSTQVGVGVMQEGVFHTMWHVTKGSALRSGEGRLDPYWGDVKQDLVSYCGPWKLDAAWDGHSEVQLLAVPPGERARNIQTLPGIFKTKDGDIGAVALDYPAGTSGSPILDKCGRVIGLYGNGVVIKNGSYVSAITQGRREEETPVECFEPSMLKKKQLTVLDLHPGAGKTRRVLPEIVREAIKTRLRTVILAPTRVVAAEMEEALRGLPVRYMTTAVNVTHSGTEIVDLMCHATFTSRLLQPIRVPNYNLYIMDEAHFTDPSSIAARGYISTRVEMGEAAAIFMTATPPGTRDAFPDSNSPIMDTEVEVPERAWSSGFDWVTDYSGKTVWFVPSVRNGNEIAACLTKAGKRVIQLSRKTFETEFQKTKHQEWDFVVTTDISEMGANFKADRVIDSRRCLKPVILDGERVILAGPMPVTHASAAQRRGRIGRNPNKPGDEYLYGGGCAETDEDHAHWLEARMLLDNIYLQDGLIASLYRPEADKVAAIEGEFKLRTEQRKTFVELMKRGDLPVWLAYQVASAGITYTDRRWCFDGTTNNTIMEDSVPAEVWTRHGEKRVLKPRWMDARVCSDHAALKSFKEFAAGKRGAAFGVMEALGTLPGHMTERFQEAIDNLAVLMRAETGSRPYKAAAAQLPETLETIMLLGLLGTVSLGIFFVLMRNKGIGKMGFGMVTLGASAWLMWLSEIEPARIACVLIVVFLLLVVLIPEPEKQRSPQDNQMAIIIMVAVGLLGLITANELGWLERTKSDLSHLMGRREEGATMGFSMDIDLRPASAWAIYAALTTFITPAVQHAVTTSYNNYSLMAMATQAGVLFGMGKGMPFYAWDFGVPLLMIGCYSQLTPLTLIVAIILLVAHYMYLIPGLQAAAARAAQKRTAAGIMKNPVVDGIVVTDIDTMTIDPQVEKKMGQVLLMAVAVSSAILSRTAWGWGEAGALITAATSTLWEGSPNKYWNSSTATSLCNIFRGSYLAGASLIYTVTRNAGLVKRRGGGTGETLGEKWKARLNQMSALEFYSYKKSGITEVCREEARRALKDGVATGGHAVSRGSAKLRWLVERGYLQPYGKVIDLGCGRGGWSYYAATIRKVQEVKGYTKGGPGHEEPVLVQSYGWNIVRLKSGVDVFHMAAEPCDTLLCDIGESSSSPEVEEARTLRVLSMVGDWLEKRPGAFCIKVLCPYTSTMMETLERLQRRYGGGLVRVPLSRNSTHEMYWVSGAKSNTIKSVSTTSQLLLGRMDGPRRPVKYEEDVNLGSGTRAVVSCAEAPNMKIIGNRIERIRSEHAETWFFDENHPYRTWAYHGSYEAPTQGSASSLINGVVRLLSKPWDVVTGVTGIAMTDTTPYGQQRVFKEKVDTRVPDPQEGTRQVMSMVSSWLWKELGKHKRPRVCTKEEFINKVRSNAALGAIFEEEKEWKTAVEAVNDPRFWALVDKEREHHLRGECQSCVYNMMGKREKKQGEFGKAKGSRAIWYMWLGARFLEFEALGFLNEDHWMGRENSGGGVEGLGLQRLGYVLEEMSRIPGGRMYADDTAGWDTRISRFDLENEALITNQMEKGHRALALAIIKYTYQNKVVKVLRPAEKGKTVMDIISRQDQRGSGQVVTYALNTFTNLVVQLIRNMEAEEVLEMQDLWLLRRSEKVTNWLQSNGWDRLKRMAVSGDDCVVKPIDDRFAHALRFLNDMGKVRKDTQEWKPSTGWDNWEEVPFCSHHFNKLHLKDGRSIVVPCRHQDELIGRARVSPGAGWSIRETACLAKSYAQMWQLLYFHRRDLRLMANAICSSVPVDWVPTGRTTWSIHGKGEWMTTEDMLVVWNRVWIEENDHMEDKTPVTKWTDIPYLGKREDLWCGSLIGHRPRTTWAENIKNTVNMVRRIIGDEEKYMDYLSTQVRYLGEEGSTPGVL</sequence>
<comment type="function">
    <text evidence="64">Binds to host cell surface receptors and mediates fusion between viral and cellular membranes. Efficient virus attachment to cell is, at least in part, mediated by host HAVCR1 in a cell-type specific manner. In addition, host NCAM1 can also be used as entry receptor. Interaction with host HSPA5 plays an important role in the early stages of infection as well. Envelope protein is synthesized in the endoplasmic reticulum and forms a heterodimer with protein prM. The heterodimer plays a role in virion budding in the ER, and the newly formed immature particle is covered with 60 spikes composed of heterodimers between precursor prM and envelope protein E. The virion is transported to the Golgi apparatus where the low pH causes the dissociation of PrM-E heterodimers and formation of E homodimers. PrM-E cleavage is inefficient, many virions are only partially matured and immature prM-E proteins could play a role in immune evasion.</text>
</comment>
<dbReference type="Pfam" id="PF00972">
    <property type="entry name" value="Flavi_NS5"/>
    <property type="match status" value="1"/>
</dbReference>
<dbReference type="GO" id="GO:0046983">
    <property type="term" value="F:protein dimerization activity"/>
    <property type="evidence" value="ECO:0007669"/>
    <property type="project" value="InterPro"/>
</dbReference>
<evidence type="ECO:0000256" key="29">
    <source>
        <dbReference type="ARBA" id="ARBA00022801"/>
    </source>
</evidence>
<feature type="transmembrane region" description="Helical" evidence="81">
    <location>
        <begin position="1180"/>
        <end position="1199"/>
    </location>
</feature>
<dbReference type="GO" id="GO:0055036">
    <property type="term" value="C:virion membrane"/>
    <property type="evidence" value="ECO:0007669"/>
    <property type="project" value="UniProtKB-SubCell"/>
</dbReference>
<keyword evidence="49" id="KW-0325">Glycoprotein</keyword>
<dbReference type="SMART" id="SM00487">
    <property type="entry name" value="DEXDc"/>
    <property type="match status" value="1"/>
</dbReference>
<dbReference type="InterPro" id="IPR036253">
    <property type="entry name" value="Glycoprot_cen/dimer_sf"/>
</dbReference>
<dbReference type="InterPro" id="IPR001528">
    <property type="entry name" value="Flavi_NS4B"/>
</dbReference>
<organismHost>
    <name type="scientific">Homo sapiens</name>
    <name type="common">Human</name>
    <dbReference type="NCBI Taxonomy" id="9606"/>
</organismHost>
<keyword evidence="42 81" id="KW-1133">Transmembrane helix</keyword>
<evidence type="ECO:0000256" key="8">
    <source>
        <dbReference type="ARBA" id="ARBA00020107"/>
    </source>
</evidence>
<dbReference type="GO" id="GO:0039654">
    <property type="term" value="P:fusion of virus membrane with host endosome membrane"/>
    <property type="evidence" value="ECO:0007669"/>
    <property type="project" value="UniProtKB-KW"/>
</dbReference>
<dbReference type="Pfam" id="PF01004">
    <property type="entry name" value="Flavi_M"/>
    <property type="match status" value="1"/>
</dbReference>
<feature type="domain" description="MRNA cap 0-1 NS5-type MT" evidence="87">
    <location>
        <begin position="2523"/>
        <end position="2787"/>
    </location>
</feature>
<evidence type="ECO:0000256" key="59">
    <source>
        <dbReference type="ARBA" id="ARBA00047631"/>
    </source>
</evidence>
<evidence type="ECO:0000256" key="23">
    <source>
        <dbReference type="ARBA" id="ARBA00022679"/>
    </source>
</evidence>
<dbReference type="InterPro" id="IPR049486">
    <property type="entry name" value="NS3-hel_C_flaviviridae"/>
</dbReference>
<feature type="binding site" evidence="80">
    <location>
        <position position="2970"/>
    </location>
    <ligand>
        <name>Zn(2+)</name>
        <dbReference type="ChEBI" id="CHEBI:29105"/>
        <label>1</label>
    </ligand>
</feature>
<feature type="transmembrane region" description="Helical" evidence="81">
    <location>
        <begin position="2176"/>
        <end position="2194"/>
    </location>
</feature>
<keyword evidence="20" id="KW-1090">Inhibition of host innate immune response by virus</keyword>
<keyword evidence="35" id="KW-0067">ATP-binding</keyword>
<dbReference type="SUPFAM" id="SSF52540">
    <property type="entry name" value="P-loop containing nucleoside triphosphate hydrolases"/>
    <property type="match status" value="2"/>
</dbReference>
<comment type="subunit">
    <text evidence="76">Forms a heterodimer with NS2B. Interacts with NS4B. Interacts with unphosphorylated RNA-directed RNA polymerase NS5; this interaction stimulates RNA-directed RNA polymerase NS5 guanylyltransferase activity. Interacts with non-structural protein 2A. Interacts with host SHFL; this interaction promotes NS3 degradation via a lysosome-dependent pathway. Interacts with host CEP63; this interaction disorganizes the centrosome and inhibits host innate immune response.</text>
</comment>
<evidence type="ECO:0000256" key="42">
    <source>
        <dbReference type="ARBA" id="ARBA00022989"/>
    </source>
</evidence>
<feature type="binding site" evidence="78">
    <location>
        <position position="2627"/>
    </location>
    <ligand>
        <name>S-adenosyl-L-methionine</name>
        <dbReference type="ChEBI" id="CHEBI:59789"/>
    </ligand>
</feature>
<evidence type="ECO:0000256" key="2">
    <source>
        <dbReference type="ARBA" id="ARBA00004147"/>
    </source>
</evidence>
<evidence type="ECO:0000256" key="21">
    <source>
        <dbReference type="ARBA" id="ARBA00022664"/>
    </source>
</evidence>
<evidence type="ECO:0000256" key="7">
    <source>
        <dbReference type="ARBA" id="ARBA00004613"/>
    </source>
</evidence>
<dbReference type="GO" id="GO:0046718">
    <property type="term" value="P:symbiont entry into host cell"/>
    <property type="evidence" value="ECO:0007669"/>
    <property type="project" value="UniProtKB-KW"/>
</dbReference>
<dbReference type="InterPro" id="IPR000208">
    <property type="entry name" value="Flavi_RdRp_fingers/palm"/>
</dbReference>
<evidence type="ECO:0000256" key="1">
    <source>
        <dbReference type="ARBA" id="ARBA00003504"/>
    </source>
</evidence>
<evidence type="ECO:0000256" key="5">
    <source>
        <dbReference type="ARBA" id="ARBA00004407"/>
    </source>
</evidence>
<dbReference type="Gene3D" id="2.60.260.50">
    <property type="entry name" value="Flavivirus polyprotein propeptide domain"/>
    <property type="match status" value="1"/>
</dbReference>
<dbReference type="InterPro" id="IPR038345">
    <property type="entry name" value="Flavi_E_Stem/Anchor_dom_sf"/>
</dbReference>
<organism evidence="88">
    <name type="scientific">Zika virus</name>
    <name type="common">ZIKV</name>
    <dbReference type="NCBI Taxonomy" id="64320"/>
    <lineage>
        <taxon>Viruses</taxon>
        <taxon>Riboviria</taxon>
        <taxon>Orthornavirae</taxon>
        <taxon>Kitrinoviricota</taxon>
        <taxon>Flasuviricetes</taxon>
        <taxon>Amarillovirales</taxon>
        <taxon>Flaviviridae</taxon>
        <taxon>Orthoflavivirus</taxon>
        <taxon>Orthoflavivirus zikaense</taxon>
    </lineage>
</organism>
<evidence type="ECO:0000259" key="82">
    <source>
        <dbReference type="PROSITE" id="PS50507"/>
    </source>
</evidence>
<evidence type="ECO:0000256" key="30">
    <source>
        <dbReference type="ARBA" id="ARBA00022804"/>
    </source>
</evidence>
<evidence type="ECO:0000256" key="63">
    <source>
        <dbReference type="ARBA" id="ARBA00053869"/>
    </source>
</evidence>
<evidence type="ECO:0000256" key="26">
    <source>
        <dbReference type="ARBA" id="ARBA00022695"/>
    </source>
</evidence>
<dbReference type="InterPro" id="IPR038055">
    <property type="entry name" value="Glycoprot_E_dimer_dom"/>
</dbReference>
<keyword evidence="19" id="KW-0489">Methyltransferase</keyword>
<dbReference type="GO" id="GO:0039564">
    <property type="term" value="P:symbiont-mediated suppression of host JAK-STAT cascade via inhibition of STAT2 activity"/>
    <property type="evidence" value="ECO:0007669"/>
    <property type="project" value="UniProtKB-KW"/>
</dbReference>
<feature type="binding site" evidence="78">
    <location>
        <position position="2654"/>
    </location>
    <ligand>
        <name>S-adenosyl-L-methionine</name>
        <dbReference type="ChEBI" id="CHEBI:59789"/>
    </ligand>
</feature>
<dbReference type="Gene3D" id="3.40.50.300">
    <property type="entry name" value="P-loop containing nucleotide triphosphate hydrolases"/>
    <property type="match status" value="2"/>
</dbReference>
<dbReference type="FunFam" id="3.30.70.2840:FF:000004">
    <property type="entry name" value="Genome polyprotein"/>
    <property type="match status" value="1"/>
</dbReference>
<evidence type="ECO:0000313" key="88">
    <source>
        <dbReference type="EMBL" id="ALL27019.1"/>
    </source>
</evidence>
<feature type="binding site" evidence="80">
    <location>
        <position position="2961"/>
    </location>
    <ligand>
        <name>Zn(2+)</name>
        <dbReference type="ChEBI" id="CHEBI:29105"/>
        <label>1</label>
    </ligand>
</feature>
<dbReference type="Gene3D" id="1.10.10.930">
    <property type="match status" value="1"/>
</dbReference>
<keyword evidence="33" id="KW-1114">Inhibition of host interferon signaling pathway by virus</keyword>
<feature type="binding site" evidence="80">
    <location>
        <position position="3252"/>
    </location>
    <ligand>
        <name>Zn(2+)</name>
        <dbReference type="ChEBI" id="CHEBI:29105"/>
        <label>2</label>
    </ligand>
</feature>
<dbReference type="InterPro" id="IPR000336">
    <property type="entry name" value="Flavivir/Alphavir_Ig-like_sf"/>
</dbReference>
<dbReference type="GO" id="GO:0060090">
    <property type="term" value="F:molecular adaptor activity"/>
    <property type="evidence" value="ECO:0007669"/>
    <property type="project" value="UniProtKB-ARBA"/>
</dbReference>
<keyword evidence="16" id="KW-1048">Host nucleus</keyword>
<dbReference type="FunFam" id="1.10.260.90:FF:000001">
    <property type="entry name" value="Genome polyprotein"/>
    <property type="match status" value="1"/>
</dbReference>
<feature type="binding site" evidence="78">
    <location>
        <position position="2626"/>
    </location>
    <ligand>
        <name>S-adenosyl-L-methionine</name>
        <dbReference type="ChEBI" id="CHEBI:59789"/>
    </ligand>
</feature>
<organismHost>
    <name type="scientific">Aedes albopictus</name>
    <name type="common">Asian tiger mosquito</name>
    <name type="synonym">Stegomyia albopicta</name>
    <dbReference type="NCBI Taxonomy" id="7160"/>
</organismHost>
<evidence type="ECO:0000256" key="57">
    <source>
        <dbReference type="ARBA" id="ARBA00035609"/>
    </source>
</evidence>
<comment type="subunit">
    <text evidence="73">Forms a heterodimer with serine protease NS3. May form homooligomers. Interacts with human SPCS1. Interacts with non-structural protein 2A.</text>
</comment>
<evidence type="ECO:0000256" key="72">
    <source>
        <dbReference type="ARBA" id="ARBA00064399"/>
    </source>
</evidence>
<feature type="disulfide bond" evidence="79">
    <location>
        <begin position="366"/>
        <end position="397"/>
    </location>
</feature>
<dbReference type="SUPFAM" id="SSF56672">
    <property type="entry name" value="DNA/RNA polymerases"/>
    <property type="match status" value="1"/>
</dbReference>
<keyword evidence="25 81" id="KW-0812">Transmembrane</keyword>
<evidence type="ECO:0000256" key="11">
    <source>
        <dbReference type="ARBA" id="ARBA00022506"/>
    </source>
</evidence>
<dbReference type="Pfam" id="PF07652">
    <property type="entry name" value="Flavi_DEAD"/>
    <property type="match status" value="1"/>
</dbReference>
<dbReference type="FunFam" id="3.30.70.2840:FF:000001">
    <property type="entry name" value="Genome polyprotein"/>
    <property type="match status" value="1"/>
</dbReference>
<evidence type="ECO:0000256" key="28">
    <source>
        <dbReference type="ARBA" id="ARBA00022741"/>
    </source>
</evidence>
<keyword evidence="46" id="KW-0342">GTP-binding</keyword>
<dbReference type="Gene3D" id="3.40.50.150">
    <property type="entry name" value="Vaccinia Virus protein VP39"/>
    <property type="match status" value="1"/>
</dbReference>
<dbReference type="SMART" id="SM00490">
    <property type="entry name" value="HELICc"/>
    <property type="match status" value="1"/>
</dbReference>
<evidence type="ECO:0000256" key="13">
    <source>
        <dbReference type="ARBA" id="ARBA00022525"/>
    </source>
</evidence>
<dbReference type="GO" id="GO:0046872">
    <property type="term" value="F:metal ion binding"/>
    <property type="evidence" value="ECO:0007669"/>
    <property type="project" value="UniProtKB-KW"/>
</dbReference>
<feature type="binding site" evidence="80">
    <location>
        <position position="3371"/>
    </location>
    <ligand>
        <name>Zn(2+)</name>
        <dbReference type="ChEBI" id="CHEBI:29105"/>
        <label>2</label>
    </ligand>
</feature>
<dbReference type="Pfam" id="PF01728">
    <property type="entry name" value="FtsJ"/>
    <property type="match status" value="1"/>
</dbReference>
<keyword evidence="37" id="KW-0946">Virion</keyword>
<comment type="subunit">
    <text evidence="68">May interact with host ANKLE2; the interaction may cause defects in brain development, such as microcephaly. May interact with host SRPRA and SEC61G.</text>
</comment>
<dbReference type="InterPro" id="IPR047530">
    <property type="entry name" value="Flavi_RdRp"/>
</dbReference>
<dbReference type="Pfam" id="PF20483">
    <property type="entry name" value="Flavi_NS5_thumb"/>
    <property type="match status" value="1"/>
</dbReference>
<evidence type="ECO:0000256" key="41">
    <source>
        <dbReference type="ARBA" id="ARBA00022953"/>
    </source>
</evidence>
<keyword evidence="30" id="KW-1161">Viral attachment to host cell</keyword>
<evidence type="ECO:0000256" key="64">
    <source>
        <dbReference type="ARBA" id="ARBA00053968"/>
    </source>
</evidence>
<dbReference type="GO" id="GO:0019028">
    <property type="term" value="C:viral capsid"/>
    <property type="evidence" value="ECO:0007669"/>
    <property type="project" value="UniProtKB-KW"/>
</dbReference>
<feature type="binding site" evidence="78">
    <location>
        <position position="2653"/>
    </location>
    <ligand>
        <name>S-adenosyl-L-methionine</name>
        <dbReference type="ChEBI" id="CHEBI:59789"/>
    </ligand>
</feature>
<keyword evidence="36" id="KW-0832">Ubl conjugation</keyword>
<dbReference type="InterPro" id="IPR011492">
    <property type="entry name" value="Flavi_DEAD"/>
</dbReference>
<evidence type="ECO:0000259" key="87">
    <source>
        <dbReference type="PROSITE" id="PS51591"/>
    </source>
</evidence>
<keyword evidence="14" id="KW-0597">Phosphoprotein</keyword>